<dbReference type="Pfam" id="PF19289">
    <property type="entry name" value="PmbA_TldD_3rd"/>
    <property type="match status" value="1"/>
</dbReference>
<keyword evidence="2" id="KW-0378">Hydrolase</keyword>
<dbReference type="PANTHER" id="PTHR43421">
    <property type="entry name" value="METALLOPROTEASE PMBA"/>
    <property type="match status" value="1"/>
</dbReference>
<dbReference type="GO" id="GO:0008237">
    <property type="term" value="F:metallopeptidase activity"/>
    <property type="evidence" value="ECO:0007669"/>
    <property type="project" value="UniProtKB-KW"/>
</dbReference>
<feature type="domain" description="Metalloprotease TldD/E C-terminal" evidence="1">
    <location>
        <begin position="6"/>
        <end position="165"/>
    </location>
</feature>
<keyword evidence="2" id="KW-0645">Protease</keyword>
<dbReference type="InterPro" id="IPR047657">
    <property type="entry name" value="PmbA"/>
</dbReference>
<proteinExistence type="predicted"/>
<dbReference type="EC" id="3.4.-.-" evidence="2"/>
<dbReference type="InterPro" id="IPR045569">
    <property type="entry name" value="Metalloprtase-TldD/E_C"/>
</dbReference>
<dbReference type="GO" id="GO:0005829">
    <property type="term" value="C:cytosol"/>
    <property type="evidence" value="ECO:0007669"/>
    <property type="project" value="TreeGrafter"/>
</dbReference>
<keyword evidence="2" id="KW-0482">Metalloprotease</keyword>
<comment type="caution">
    <text evidence="2">The sequence shown here is derived from an EMBL/GenBank/DDBJ whole genome shotgun (WGS) entry which is preliminary data.</text>
</comment>
<sequence>MNGSAPYVSSFDAEGTNTKKFDFIRNGVLMTYAHNLYSAEKMDCKPTGIAFASLGGNPSIGTINMHLLSTNTRNDILSGYKSEKALYITQVMGLHTADPISGRFSIQISGQVVENGQFTKSFRGMTMAGTLQEMLENIVMVGSDFKYMGSVAGSTTLIKNMSIGGK</sequence>
<name>A0A645IU92_9ZZZZ</name>
<dbReference type="GO" id="GO:0006508">
    <property type="term" value="P:proteolysis"/>
    <property type="evidence" value="ECO:0007669"/>
    <property type="project" value="UniProtKB-KW"/>
</dbReference>
<evidence type="ECO:0000259" key="1">
    <source>
        <dbReference type="Pfam" id="PF19289"/>
    </source>
</evidence>
<dbReference type="EMBL" id="VSSQ01121728">
    <property type="protein sequence ID" value="MPN53979.1"/>
    <property type="molecule type" value="Genomic_DNA"/>
</dbReference>
<dbReference type="AlphaFoldDB" id="A0A645IU92"/>
<evidence type="ECO:0000313" key="2">
    <source>
        <dbReference type="EMBL" id="MPN53979.1"/>
    </source>
</evidence>
<accession>A0A645IU92</accession>
<dbReference type="PANTHER" id="PTHR43421:SF1">
    <property type="entry name" value="METALLOPROTEASE PMBA"/>
    <property type="match status" value="1"/>
</dbReference>
<reference evidence="2" key="1">
    <citation type="submission" date="2019-08" db="EMBL/GenBank/DDBJ databases">
        <authorList>
            <person name="Kucharzyk K."/>
            <person name="Murdoch R.W."/>
            <person name="Higgins S."/>
            <person name="Loffler F."/>
        </authorList>
    </citation>
    <scope>NUCLEOTIDE SEQUENCE</scope>
</reference>
<gene>
    <name evidence="2" type="primary">pmbA_19</name>
    <name evidence="2" type="ORF">SDC9_201648</name>
</gene>
<dbReference type="SUPFAM" id="SSF111283">
    <property type="entry name" value="Putative modulator of DNA gyrase, PmbA/TldD"/>
    <property type="match status" value="1"/>
</dbReference>
<protein>
    <submittedName>
        <fullName evidence="2">Metalloprotease PmbA</fullName>
        <ecNumber evidence="2">3.4.-.-</ecNumber>
    </submittedName>
</protein>
<dbReference type="InterPro" id="IPR036059">
    <property type="entry name" value="TldD/PmbA_sf"/>
</dbReference>
<organism evidence="2">
    <name type="scientific">bioreactor metagenome</name>
    <dbReference type="NCBI Taxonomy" id="1076179"/>
    <lineage>
        <taxon>unclassified sequences</taxon>
        <taxon>metagenomes</taxon>
        <taxon>ecological metagenomes</taxon>
    </lineage>
</organism>